<dbReference type="InterPro" id="IPR036689">
    <property type="entry name" value="ESAT-6-like_sf"/>
</dbReference>
<dbReference type="Proteomes" id="UP000645217">
    <property type="component" value="Unassembled WGS sequence"/>
</dbReference>
<gene>
    <name evidence="2" type="ORF">GCM10007964_66270</name>
</gene>
<evidence type="ECO:0000313" key="2">
    <source>
        <dbReference type="EMBL" id="GGL14970.1"/>
    </source>
</evidence>
<dbReference type="AlphaFoldDB" id="A0A917RMN3"/>
<name>A0A917RMN3_9ACTN</name>
<dbReference type="RefSeq" id="WP_189167024.1">
    <property type="nucleotide sequence ID" value="NZ_BMNT01000050.1"/>
</dbReference>
<feature type="compositionally biased region" description="Low complexity" evidence="1">
    <location>
        <begin position="226"/>
        <end position="249"/>
    </location>
</feature>
<feature type="region of interest" description="Disordered" evidence="1">
    <location>
        <begin position="198"/>
        <end position="326"/>
    </location>
</feature>
<protein>
    <submittedName>
        <fullName evidence="2">Uncharacterized protein</fullName>
    </submittedName>
</protein>
<proteinExistence type="predicted"/>
<reference evidence="2" key="1">
    <citation type="journal article" date="2014" name="Int. J. Syst. Evol. Microbiol.">
        <title>Complete genome sequence of Corynebacterium casei LMG S-19264T (=DSM 44701T), isolated from a smear-ripened cheese.</title>
        <authorList>
            <consortium name="US DOE Joint Genome Institute (JGI-PGF)"/>
            <person name="Walter F."/>
            <person name="Albersmeier A."/>
            <person name="Kalinowski J."/>
            <person name="Ruckert C."/>
        </authorList>
    </citation>
    <scope>NUCLEOTIDE SEQUENCE</scope>
    <source>
        <strain evidence="2">JCM 13064</strain>
    </source>
</reference>
<organism evidence="2 3">
    <name type="scientific">Sphaerisporangium melleum</name>
    <dbReference type="NCBI Taxonomy" id="321316"/>
    <lineage>
        <taxon>Bacteria</taxon>
        <taxon>Bacillati</taxon>
        <taxon>Actinomycetota</taxon>
        <taxon>Actinomycetes</taxon>
        <taxon>Streptosporangiales</taxon>
        <taxon>Streptosporangiaceae</taxon>
        <taxon>Sphaerisporangium</taxon>
    </lineage>
</organism>
<dbReference type="SUPFAM" id="SSF140453">
    <property type="entry name" value="EsxAB dimer-like"/>
    <property type="match status" value="1"/>
</dbReference>
<dbReference type="InterPro" id="IPR010310">
    <property type="entry name" value="T7SS_ESAT-6-like"/>
</dbReference>
<dbReference type="Gene3D" id="1.10.287.1060">
    <property type="entry name" value="ESAT-6-like"/>
    <property type="match status" value="1"/>
</dbReference>
<sequence>MAIDYRNIRGSRPETGVQDGDVGSVRNLLNATNPGAVHGAGAVHLTVAETIASSVEALHKQLAGIEDKWEGDSGAEFKKAVEKLKATGGELSAKMQIMGGKLQTYSERLTWYRENAIEDSWMGSWENGIDIVPGDWGEDDPNSNSSYFTDSRNSRARHHLENLNKEIAGLYDEIPARIEYDLPQMSPVAAPGMPKVPDDFTMPGSDGGGYGGGGPYGSGRFGGPGFSRLATGDPDLGSGTGDGTTLPGVTGPGAGTGGPGGTGPGTGTGPGNGTGTGPGGTVPPPGTGTGNGTGTGLNPNDPRTTDLAGFDPKTGLNNPALNVPNPNPTGLPTPTTSLGNPNGVGTVPIGTGVGAPGGTGTGLGTSYGAGSLLGGPNGQNLTRGIGANAAGMGGMPFMPMSGAGGGENQERERSTWLTGDEDDWGTDRQVAPGIIC</sequence>
<dbReference type="EMBL" id="BMNT01000050">
    <property type="protein sequence ID" value="GGL14970.1"/>
    <property type="molecule type" value="Genomic_DNA"/>
</dbReference>
<dbReference type="Pfam" id="PF06013">
    <property type="entry name" value="WXG100"/>
    <property type="match status" value="1"/>
</dbReference>
<feature type="compositionally biased region" description="Gly residues" evidence="1">
    <location>
        <begin position="205"/>
        <end position="225"/>
    </location>
</feature>
<feature type="region of interest" description="Disordered" evidence="1">
    <location>
        <begin position="1"/>
        <end position="20"/>
    </location>
</feature>
<feature type="region of interest" description="Disordered" evidence="1">
    <location>
        <begin position="401"/>
        <end position="436"/>
    </location>
</feature>
<evidence type="ECO:0000256" key="1">
    <source>
        <dbReference type="SAM" id="MobiDB-lite"/>
    </source>
</evidence>
<accession>A0A917RMN3</accession>
<evidence type="ECO:0000313" key="3">
    <source>
        <dbReference type="Proteomes" id="UP000645217"/>
    </source>
</evidence>
<comment type="caution">
    <text evidence="2">The sequence shown here is derived from an EMBL/GenBank/DDBJ whole genome shotgun (WGS) entry which is preliminary data.</text>
</comment>
<keyword evidence="3" id="KW-1185">Reference proteome</keyword>
<reference evidence="2" key="2">
    <citation type="submission" date="2020-09" db="EMBL/GenBank/DDBJ databases">
        <authorList>
            <person name="Sun Q."/>
            <person name="Ohkuma M."/>
        </authorList>
    </citation>
    <scope>NUCLEOTIDE SEQUENCE</scope>
    <source>
        <strain evidence="2">JCM 13064</strain>
    </source>
</reference>
<feature type="compositionally biased region" description="Gly residues" evidence="1">
    <location>
        <begin position="250"/>
        <end position="280"/>
    </location>
</feature>